<protein>
    <submittedName>
        <fullName evidence="1">Uncharacterized protein</fullName>
    </submittedName>
</protein>
<dbReference type="OrthoDB" id="5371646at2759"/>
<sequence>MEPSRDVPWAEHEKLCLLTEIIKASPVSSDALFHFVRAHGIQPRWFDMALPQGTDVSLRHAPPTNVTEQAALSANARLPSRTS</sequence>
<keyword evidence="2" id="KW-1185">Reference proteome</keyword>
<dbReference type="RefSeq" id="XP_033401640.1">
    <property type="nucleotide sequence ID" value="XM_033539738.1"/>
</dbReference>
<evidence type="ECO:0000313" key="1">
    <source>
        <dbReference type="EMBL" id="KAF2145928.1"/>
    </source>
</evidence>
<proteinExistence type="predicted"/>
<dbReference type="Proteomes" id="UP000799438">
    <property type="component" value="Unassembled WGS sequence"/>
</dbReference>
<name>A0A6A6BQ99_9PEZI</name>
<evidence type="ECO:0000313" key="2">
    <source>
        <dbReference type="Proteomes" id="UP000799438"/>
    </source>
</evidence>
<dbReference type="AlphaFoldDB" id="A0A6A6BQ99"/>
<reference evidence="1" key="1">
    <citation type="journal article" date="2020" name="Stud. Mycol.">
        <title>101 Dothideomycetes genomes: a test case for predicting lifestyles and emergence of pathogens.</title>
        <authorList>
            <person name="Haridas S."/>
            <person name="Albert R."/>
            <person name="Binder M."/>
            <person name="Bloem J."/>
            <person name="Labutti K."/>
            <person name="Salamov A."/>
            <person name="Andreopoulos B."/>
            <person name="Baker S."/>
            <person name="Barry K."/>
            <person name="Bills G."/>
            <person name="Bluhm B."/>
            <person name="Cannon C."/>
            <person name="Castanera R."/>
            <person name="Culley D."/>
            <person name="Daum C."/>
            <person name="Ezra D."/>
            <person name="Gonzalez J."/>
            <person name="Henrissat B."/>
            <person name="Kuo A."/>
            <person name="Liang C."/>
            <person name="Lipzen A."/>
            <person name="Lutzoni F."/>
            <person name="Magnuson J."/>
            <person name="Mondo S."/>
            <person name="Nolan M."/>
            <person name="Ohm R."/>
            <person name="Pangilinan J."/>
            <person name="Park H.-J."/>
            <person name="Ramirez L."/>
            <person name="Alfaro M."/>
            <person name="Sun H."/>
            <person name="Tritt A."/>
            <person name="Yoshinaga Y."/>
            <person name="Zwiers L.-H."/>
            <person name="Turgeon B."/>
            <person name="Goodwin S."/>
            <person name="Spatafora J."/>
            <person name="Crous P."/>
            <person name="Grigoriev I."/>
        </authorList>
    </citation>
    <scope>NUCLEOTIDE SEQUENCE</scope>
    <source>
        <strain evidence="1">CBS 121167</strain>
    </source>
</reference>
<dbReference type="GeneID" id="54297234"/>
<gene>
    <name evidence="1" type="ORF">K452DRAFT_283220</name>
</gene>
<accession>A0A6A6BQ99</accession>
<dbReference type="EMBL" id="ML995476">
    <property type="protein sequence ID" value="KAF2145928.1"/>
    <property type="molecule type" value="Genomic_DNA"/>
</dbReference>
<organism evidence="1 2">
    <name type="scientific">Aplosporella prunicola CBS 121167</name>
    <dbReference type="NCBI Taxonomy" id="1176127"/>
    <lineage>
        <taxon>Eukaryota</taxon>
        <taxon>Fungi</taxon>
        <taxon>Dikarya</taxon>
        <taxon>Ascomycota</taxon>
        <taxon>Pezizomycotina</taxon>
        <taxon>Dothideomycetes</taxon>
        <taxon>Dothideomycetes incertae sedis</taxon>
        <taxon>Botryosphaeriales</taxon>
        <taxon>Aplosporellaceae</taxon>
        <taxon>Aplosporella</taxon>
    </lineage>
</organism>